<accession>A0ABR0A2F4</accession>
<proteinExistence type="predicted"/>
<evidence type="ECO:0000256" key="2">
    <source>
        <dbReference type="SAM" id="SignalP"/>
    </source>
</evidence>
<reference evidence="3 4" key="1">
    <citation type="journal article" date="2023" name="Nucleic Acids Res.">
        <title>The hologenome of Daphnia magna reveals possible DNA methylation and microbiome-mediated evolution of the host genome.</title>
        <authorList>
            <person name="Chaturvedi A."/>
            <person name="Li X."/>
            <person name="Dhandapani V."/>
            <person name="Marshall H."/>
            <person name="Kissane S."/>
            <person name="Cuenca-Cambronero M."/>
            <person name="Asole G."/>
            <person name="Calvet F."/>
            <person name="Ruiz-Romero M."/>
            <person name="Marangio P."/>
            <person name="Guigo R."/>
            <person name="Rago D."/>
            <person name="Mirbahai L."/>
            <person name="Eastwood N."/>
            <person name="Colbourne J.K."/>
            <person name="Zhou J."/>
            <person name="Mallon E."/>
            <person name="Orsini L."/>
        </authorList>
    </citation>
    <scope>NUCLEOTIDE SEQUENCE [LARGE SCALE GENOMIC DNA]</scope>
    <source>
        <strain evidence="3">LRV0_1</strain>
    </source>
</reference>
<dbReference type="Proteomes" id="UP001234178">
    <property type="component" value="Unassembled WGS sequence"/>
</dbReference>
<keyword evidence="4" id="KW-1185">Reference proteome</keyword>
<feature type="compositionally biased region" description="Low complexity" evidence="1">
    <location>
        <begin position="191"/>
        <end position="204"/>
    </location>
</feature>
<name>A0ABR0A2F4_9CRUS</name>
<evidence type="ECO:0000313" key="3">
    <source>
        <dbReference type="EMBL" id="KAK4019320.1"/>
    </source>
</evidence>
<sequence>MELTAFSFLFLLTMTAVYGRQYPLQWPQSSIQQHRRSALASVGLTPYNEKMDASEWLESLLGSLLTAEPTYNGEQRTQTSAQRIFQREARPSVSFVQDSPSGKRRFSLASIRVNPNSVKRQHVFAVPDMTLLQLENPTRLPTRVETLRPTVRPPLPQRQRDNEWQPVNHFRQQPSPYVQALRAEQADYTGELSLENPAEESSSPPERHLGIDVYVNRYSKA</sequence>
<protein>
    <submittedName>
        <fullName evidence="3">Uncharacterized protein</fullName>
    </submittedName>
</protein>
<feature type="region of interest" description="Disordered" evidence="1">
    <location>
        <begin position="182"/>
        <end position="210"/>
    </location>
</feature>
<gene>
    <name evidence="3" type="ORF">OUZ56_001345</name>
</gene>
<dbReference type="EMBL" id="JAOYFB010000036">
    <property type="protein sequence ID" value="KAK4019320.1"/>
    <property type="molecule type" value="Genomic_DNA"/>
</dbReference>
<keyword evidence="2" id="KW-0732">Signal</keyword>
<comment type="caution">
    <text evidence="3">The sequence shown here is derived from an EMBL/GenBank/DDBJ whole genome shotgun (WGS) entry which is preliminary data.</text>
</comment>
<feature type="chain" id="PRO_5047247300" evidence="2">
    <location>
        <begin position="20"/>
        <end position="221"/>
    </location>
</feature>
<organism evidence="3 4">
    <name type="scientific">Daphnia magna</name>
    <dbReference type="NCBI Taxonomy" id="35525"/>
    <lineage>
        <taxon>Eukaryota</taxon>
        <taxon>Metazoa</taxon>
        <taxon>Ecdysozoa</taxon>
        <taxon>Arthropoda</taxon>
        <taxon>Crustacea</taxon>
        <taxon>Branchiopoda</taxon>
        <taxon>Diplostraca</taxon>
        <taxon>Cladocera</taxon>
        <taxon>Anomopoda</taxon>
        <taxon>Daphniidae</taxon>
        <taxon>Daphnia</taxon>
    </lineage>
</organism>
<evidence type="ECO:0000256" key="1">
    <source>
        <dbReference type="SAM" id="MobiDB-lite"/>
    </source>
</evidence>
<evidence type="ECO:0000313" key="4">
    <source>
        <dbReference type="Proteomes" id="UP001234178"/>
    </source>
</evidence>
<feature type="signal peptide" evidence="2">
    <location>
        <begin position="1"/>
        <end position="19"/>
    </location>
</feature>